<dbReference type="GO" id="GO:0016758">
    <property type="term" value="F:hexosyltransferase activity"/>
    <property type="evidence" value="ECO:0007669"/>
    <property type="project" value="UniProtKB-ARBA"/>
</dbReference>
<dbReference type="Pfam" id="PF00535">
    <property type="entry name" value="Glycos_transf_2"/>
    <property type="match status" value="1"/>
</dbReference>
<dbReference type="PANTHER" id="PTHR22916">
    <property type="entry name" value="GLYCOSYLTRANSFERASE"/>
    <property type="match status" value="1"/>
</dbReference>
<evidence type="ECO:0000259" key="2">
    <source>
        <dbReference type="Pfam" id="PF00535"/>
    </source>
</evidence>
<dbReference type="PANTHER" id="PTHR22916:SF3">
    <property type="entry name" value="UDP-GLCNAC:BETAGAL BETA-1,3-N-ACETYLGLUCOSAMINYLTRANSFERASE-LIKE PROTEIN 1"/>
    <property type="match status" value="1"/>
</dbReference>
<accession>A0A7X0XPJ8</accession>
<dbReference type="RefSeq" id="WP_185494631.1">
    <property type="nucleotide sequence ID" value="NZ_JAARUV010000001.1"/>
</dbReference>
<evidence type="ECO:0000256" key="1">
    <source>
        <dbReference type="ARBA" id="ARBA00006739"/>
    </source>
</evidence>
<dbReference type="Proteomes" id="UP000547643">
    <property type="component" value="Unassembled WGS sequence"/>
</dbReference>
<dbReference type="InterPro" id="IPR029044">
    <property type="entry name" value="Nucleotide-diphossugar_trans"/>
</dbReference>
<keyword evidence="3" id="KW-0808">Transferase</keyword>
<reference evidence="3 4" key="1">
    <citation type="submission" date="2020-03" db="EMBL/GenBank/DDBJ databases">
        <title>Soil Listeria distribution.</title>
        <authorList>
            <person name="Liao J."/>
            <person name="Wiedmann M."/>
        </authorList>
    </citation>
    <scope>NUCLEOTIDE SEQUENCE [LARGE SCALE GENOMIC DNA]</scope>
    <source>
        <strain evidence="3 4">FSL L7-1017</strain>
    </source>
</reference>
<dbReference type="CDD" id="cd00761">
    <property type="entry name" value="Glyco_tranf_GTA_type"/>
    <property type="match status" value="1"/>
</dbReference>
<sequence length="250" mass="28724">MENERISIIMPSYNSAKTIERAIQSVLAQTYQNLELLIIDDDSSDETCHIIQKIADERIRLIRLKQNGGSAIARNTGIEAATGRYIAFLDSDDSWHPEKLAQQHAFMTTNKIGFSFTAYYRNEPNGKKRFVAAPAEMTYKKLLRNTIIGCLTVMIDRTIVGDFTMPNIRTRQDTATWLAILKEGIHAYGLNEGLAYYHVDANTLSSNKTKMMRQTWKMYREQEQLTYMQTLYNFTGYVYQAIKKRVGGYV</sequence>
<dbReference type="AlphaFoldDB" id="A0A7X0XPJ8"/>
<dbReference type="Gene3D" id="3.90.550.10">
    <property type="entry name" value="Spore Coat Polysaccharide Biosynthesis Protein SpsA, Chain A"/>
    <property type="match status" value="1"/>
</dbReference>
<dbReference type="EMBL" id="JAARUV010000001">
    <property type="protein sequence ID" value="MBC1778382.1"/>
    <property type="molecule type" value="Genomic_DNA"/>
</dbReference>
<organism evidence="3 4">
    <name type="scientific">Listeria booriae</name>
    <dbReference type="NCBI Taxonomy" id="1552123"/>
    <lineage>
        <taxon>Bacteria</taxon>
        <taxon>Bacillati</taxon>
        <taxon>Bacillota</taxon>
        <taxon>Bacilli</taxon>
        <taxon>Bacillales</taxon>
        <taxon>Listeriaceae</taxon>
        <taxon>Listeria</taxon>
    </lineage>
</organism>
<evidence type="ECO:0000313" key="3">
    <source>
        <dbReference type="EMBL" id="MBC1778382.1"/>
    </source>
</evidence>
<protein>
    <submittedName>
        <fullName evidence="3">Glycosyltransferase family 2 protein</fullName>
    </submittedName>
</protein>
<gene>
    <name evidence="3" type="ORF">HCA46_05965</name>
</gene>
<feature type="domain" description="Glycosyltransferase 2-like" evidence="2">
    <location>
        <begin position="7"/>
        <end position="132"/>
    </location>
</feature>
<proteinExistence type="inferred from homology"/>
<dbReference type="SUPFAM" id="SSF53448">
    <property type="entry name" value="Nucleotide-diphospho-sugar transferases"/>
    <property type="match status" value="1"/>
</dbReference>
<comment type="similarity">
    <text evidence="1">Belongs to the glycosyltransferase 2 family.</text>
</comment>
<evidence type="ECO:0000313" key="4">
    <source>
        <dbReference type="Proteomes" id="UP000547643"/>
    </source>
</evidence>
<dbReference type="FunFam" id="3.90.550.10:FF:000130">
    <property type="entry name" value="Family 2 glycosyl transferase"/>
    <property type="match status" value="1"/>
</dbReference>
<name>A0A7X0XPJ8_9LIST</name>
<comment type="caution">
    <text evidence="3">The sequence shown here is derived from an EMBL/GenBank/DDBJ whole genome shotgun (WGS) entry which is preliminary data.</text>
</comment>
<dbReference type="InterPro" id="IPR001173">
    <property type="entry name" value="Glyco_trans_2-like"/>
</dbReference>